<dbReference type="AlphaFoldDB" id="A0AA37P8S8"/>
<organism evidence="1 2">
    <name type="scientific">Colletotrichum spaethianum</name>
    <dbReference type="NCBI Taxonomy" id="700344"/>
    <lineage>
        <taxon>Eukaryota</taxon>
        <taxon>Fungi</taxon>
        <taxon>Dikarya</taxon>
        <taxon>Ascomycota</taxon>
        <taxon>Pezizomycotina</taxon>
        <taxon>Sordariomycetes</taxon>
        <taxon>Hypocreomycetidae</taxon>
        <taxon>Glomerellales</taxon>
        <taxon>Glomerellaceae</taxon>
        <taxon>Colletotrichum</taxon>
        <taxon>Colletotrichum spaethianum species complex</taxon>
    </lineage>
</organism>
<name>A0AA37P8S8_9PEZI</name>
<dbReference type="GeneID" id="73328736"/>
<evidence type="ECO:0000313" key="2">
    <source>
        <dbReference type="Proteomes" id="UP001055115"/>
    </source>
</evidence>
<protein>
    <submittedName>
        <fullName evidence="1">Uncharacterized protein</fullName>
    </submittedName>
</protein>
<dbReference type="RefSeq" id="XP_049130103.1">
    <property type="nucleotide sequence ID" value="XM_049274146.1"/>
</dbReference>
<sequence length="81" mass="8729">MKGGVKRTRVGGGGYKAITKKYDKYTLRSSLTEVAGWSDDAVELYDLGNAHVIFENGFIESLNDASLSSNQVGAAAKMKQL</sequence>
<dbReference type="Gene3D" id="1.10.405.10">
    <property type="entry name" value="Guanine Nucleotide Dissociation Inhibitor, domain 1"/>
    <property type="match status" value="1"/>
</dbReference>
<dbReference type="Proteomes" id="UP001055115">
    <property type="component" value="Unassembled WGS sequence"/>
</dbReference>
<gene>
    <name evidence="1" type="ORF">ColSpa_07934</name>
</gene>
<accession>A0AA37P8S8</accession>
<evidence type="ECO:0000313" key="1">
    <source>
        <dbReference type="EMBL" id="GKT47753.1"/>
    </source>
</evidence>
<comment type="caution">
    <text evidence="1">The sequence shown here is derived from an EMBL/GenBank/DDBJ whole genome shotgun (WGS) entry which is preliminary data.</text>
</comment>
<keyword evidence="2" id="KW-1185">Reference proteome</keyword>
<proteinExistence type="predicted"/>
<reference evidence="1 2" key="1">
    <citation type="submission" date="2022-03" db="EMBL/GenBank/DDBJ databases">
        <title>Genome data of Colletotrichum spp.</title>
        <authorList>
            <person name="Utami Y.D."/>
            <person name="Hiruma K."/>
        </authorList>
    </citation>
    <scope>NUCLEOTIDE SEQUENCE [LARGE SCALE GENOMIC DNA]</scope>
    <source>
        <strain evidence="1 2">MAFF 239500</strain>
    </source>
</reference>
<dbReference type="EMBL" id="BQXU01000020">
    <property type="protein sequence ID" value="GKT47753.1"/>
    <property type="molecule type" value="Genomic_DNA"/>
</dbReference>